<name>A0A915KTH1_ROMCU</name>
<keyword evidence="1" id="KW-1185">Reference proteome</keyword>
<dbReference type="Proteomes" id="UP000887565">
    <property type="component" value="Unplaced"/>
</dbReference>
<dbReference type="AlphaFoldDB" id="A0A915KTH1"/>
<protein>
    <submittedName>
        <fullName evidence="2">Uncharacterized protein</fullName>
    </submittedName>
</protein>
<organism evidence="1 2">
    <name type="scientific">Romanomermis culicivorax</name>
    <name type="common">Nematode worm</name>
    <dbReference type="NCBI Taxonomy" id="13658"/>
    <lineage>
        <taxon>Eukaryota</taxon>
        <taxon>Metazoa</taxon>
        <taxon>Ecdysozoa</taxon>
        <taxon>Nematoda</taxon>
        <taxon>Enoplea</taxon>
        <taxon>Dorylaimia</taxon>
        <taxon>Mermithida</taxon>
        <taxon>Mermithoidea</taxon>
        <taxon>Mermithidae</taxon>
        <taxon>Romanomermis</taxon>
    </lineage>
</organism>
<evidence type="ECO:0000313" key="1">
    <source>
        <dbReference type="Proteomes" id="UP000887565"/>
    </source>
</evidence>
<proteinExistence type="predicted"/>
<sequence>WNKLQKSIIGEITPEAESTIRIKNRLRFYCFVHLYEPMRKECSLGKRLCVTLNRPVWTIECAKNMGDFRIFTSKRP</sequence>
<dbReference type="WBParaSite" id="nRc.2.0.1.t41776-RA">
    <property type="protein sequence ID" value="nRc.2.0.1.t41776-RA"/>
    <property type="gene ID" value="nRc.2.0.1.g41776"/>
</dbReference>
<evidence type="ECO:0000313" key="2">
    <source>
        <dbReference type="WBParaSite" id="nRc.2.0.1.t41776-RA"/>
    </source>
</evidence>
<accession>A0A915KTH1</accession>
<reference evidence="2" key="1">
    <citation type="submission" date="2022-11" db="UniProtKB">
        <authorList>
            <consortium name="WormBaseParasite"/>
        </authorList>
    </citation>
    <scope>IDENTIFICATION</scope>
</reference>